<dbReference type="PANTHER" id="PTHR43434:SF1">
    <property type="entry name" value="PHOSPHOGLYCOLATE PHOSPHATASE"/>
    <property type="match status" value="1"/>
</dbReference>
<protein>
    <submittedName>
        <fullName evidence="1">Phosphatase</fullName>
    </submittedName>
</protein>
<comment type="caution">
    <text evidence="1">The sequence shown here is derived from an EMBL/GenBank/DDBJ whole genome shotgun (WGS) entry which is preliminary data.</text>
</comment>
<dbReference type="Gene3D" id="1.10.150.240">
    <property type="entry name" value="Putative phosphatase, domain 2"/>
    <property type="match status" value="1"/>
</dbReference>
<gene>
    <name evidence="1" type="ORF">GCM10010269_03710</name>
</gene>
<dbReference type="Pfam" id="PF00702">
    <property type="entry name" value="Hydrolase"/>
    <property type="match status" value="1"/>
</dbReference>
<dbReference type="InterPro" id="IPR023198">
    <property type="entry name" value="PGP-like_dom2"/>
</dbReference>
<evidence type="ECO:0000313" key="2">
    <source>
        <dbReference type="Proteomes" id="UP000606194"/>
    </source>
</evidence>
<reference evidence="1" key="1">
    <citation type="journal article" date="2014" name="Int. J. Syst. Evol. Microbiol.">
        <title>Complete genome sequence of Corynebacterium casei LMG S-19264T (=DSM 44701T), isolated from a smear-ripened cheese.</title>
        <authorList>
            <consortium name="US DOE Joint Genome Institute (JGI-PGF)"/>
            <person name="Walter F."/>
            <person name="Albersmeier A."/>
            <person name="Kalinowski J."/>
            <person name="Ruckert C."/>
        </authorList>
    </citation>
    <scope>NUCLEOTIDE SEQUENCE</scope>
    <source>
        <strain evidence="1">JCM 4386</strain>
    </source>
</reference>
<dbReference type="Proteomes" id="UP000606194">
    <property type="component" value="Unassembled WGS sequence"/>
</dbReference>
<dbReference type="AlphaFoldDB" id="A0A918FQM1"/>
<dbReference type="InterPro" id="IPR023214">
    <property type="entry name" value="HAD_sf"/>
</dbReference>
<sequence length="231" mass="24717">MAAGTFAGMGKHEAAHIVWDWNGTLFHDNDAIVGATNAAFVELGLAPITLEQYRALYCVPVPKFYERLLGRLPTDAEWEVMDGVFHRYYAEHRVRCGLTEGAVELLAGWRSAGHSQSLLSMYVHDELVPLVRGFGIEPHFVRVDGRTGPSGGSKAEHMVRHLRELTGVEPARTVVIGDAADDAVAALHVGARAVLYTGGSHSRASLEGVGVPVVDTLGEAVELAGRLAAAA</sequence>
<dbReference type="GO" id="GO:0005829">
    <property type="term" value="C:cytosol"/>
    <property type="evidence" value="ECO:0007669"/>
    <property type="project" value="TreeGrafter"/>
</dbReference>
<dbReference type="SFLD" id="SFLDS00003">
    <property type="entry name" value="Haloacid_Dehalogenase"/>
    <property type="match status" value="1"/>
</dbReference>
<dbReference type="GO" id="GO:0006281">
    <property type="term" value="P:DNA repair"/>
    <property type="evidence" value="ECO:0007669"/>
    <property type="project" value="TreeGrafter"/>
</dbReference>
<accession>A0A918FQM1</accession>
<dbReference type="EMBL" id="BMTL01000001">
    <property type="protein sequence ID" value="GGR68130.1"/>
    <property type="molecule type" value="Genomic_DNA"/>
</dbReference>
<dbReference type="SUPFAM" id="SSF56784">
    <property type="entry name" value="HAD-like"/>
    <property type="match status" value="1"/>
</dbReference>
<name>A0A918FQM1_9ACTN</name>
<dbReference type="PANTHER" id="PTHR43434">
    <property type="entry name" value="PHOSPHOGLYCOLATE PHOSPHATASE"/>
    <property type="match status" value="1"/>
</dbReference>
<organism evidence="1 2">
    <name type="scientific">Streptomyces humidus</name>
    <dbReference type="NCBI Taxonomy" id="52259"/>
    <lineage>
        <taxon>Bacteria</taxon>
        <taxon>Bacillati</taxon>
        <taxon>Actinomycetota</taxon>
        <taxon>Actinomycetes</taxon>
        <taxon>Kitasatosporales</taxon>
        <taxon>Streptomycetaceae</taxon>
        <taxon>Streptomyces</taxon>
    </lineage>
</organism>
<dbReference type="SFLD" id="SFLDG01129">
    <property type="entry name" value="C1.5:_HAD__Beta-PGM__Phosphata"/>
    <property type="match status" value="1"/>
</dbReference>
<dbReference type="InterPro" id="IPR050155">
    <property type="entry name" value="HAD-like_hydrolase_sf"/>
</dbReference>
<keyword evidence="2" id="KW-1185">Reference proteome</keyword>
<proteinExistence type="predicted"/>
<dbReference type="GO" id="GO:0008967">
    <property type="term" value="F:phosphoglycolate phosphatase activity"/>
    <property type="evidence" value="ECO:0007669"/>
    <property type="project" value="TreeGrafter"/>
</dbReference>
<dbReference type="InterPro" id="IPR036412">
    <property type="entry name" value="HAD-like_sf"/>
</dbReference>
<evidence type="ECO:0000313" key="1">
    <source>
        <dbReference type="EMBL" id="GGR68130.1"/>
    </source>
</evidence>
<dbReference type="Gene3D" id="3.40.50.1000">
    <property type="entry name" value="HAD superfamily/HAD-like"/>
    <property type="match status" value="1"/>
</dbReference>
<reference evidence="1" key="2">
    <citation type="submission" date="2020-09" db="EMBL/GenBank/DDBJ databases">
        <authorList>
            <person name="Sun Q."/>
            <person name="Ohkuma M."/>
        </authorList>
    </citation>
    <scope>NUCLEOTIDE SEQUENCE</scope>
    <source>
        <strain evidence="1">JCM 4386</strain>
    </source>
</reference>